<dbReference type="STRING" id="59925.EU91_0972"/>
<proteinExistence type="predicted"/>
<dbReference type="PANTHER" id="PTHR34573:SF1">
    <property type="entry name" value="VITAMIN K EPOXIDE REDUCTASE DOMAIN-CONTAINING PROTEIN"/>
    <property type="match status" value="1"/>
</dbReference>
<sequence>MKLLLFSLFPLFALTTTVNSSHLNNQKELIITSESTKETINFAKYLKDNGVVKYSAYWCPNCLNQSELFGKQAYKELNVVECARDGKNSQTQLCIDKKIQGFPSWEINGKIIIGVQTLEELSELTGYKNLSPN</sequence>
<dbReference type="OrthoDB" id="185994at2"/>
<evidence type="ECO:0000313" key="2">
    <source>
        <dbReference type="Proteomes" id="UP000030598"/>
    </source>
</evidence>
<gene>
    <name evidence="1" type="ORF">EU91_0972</name>
</gene>
<name>A0A0A1ZED1_PROMR</name>
<reference evidence="2" key="1">
    <citation type="journal article" date="2014" name="Sci. Data">
        <title>Genomes of diverse isolates of the marine cyanobacterium Prochlorococcus.</title>
        <authorList>
            <person name="Biller S."/>
            <person name="Berube P."/>
            <person name="Thompson J."/>
            <person name="Kelly L."/>
            <person name="Roggensack S."/>
            <person name="Awad L."/>
            <person name="Roache-Johnson K."/>
            <person name="Ding H."/>
            <person name="Giovannoni S.J."/>
            <person name="Moore L.R."/>
            <person name="Chisholm S.W."/>
        </authorList>
    </citation>
    <scope>NUCLEOTIDE SEQUENCE [LARGE SCALE GENOMIC DNA]</scope>
    <source>
        <strain evidence="2">GP2</strain>
    </source>
</reference>
<dbReference type="PANTHER" id="PTHR34573">
    <property type="entry name" value="VKC DOMAIN-CONTAINING PROTEIN"/>
    <property type="match status" value="1"/>
</dbReference>
<accession>A0A0A1ZED1</accession>
<protein>
    <submittedName>
        <fullName evidence="1">Thioredoxin domain 2</fullName>
    </submittedName>
</protein>
<dbReference type="EMBL" id="JNAH01000004">
    <property type="protein sequence ID" value="KGF87937.1"/>
    <property type="molecule type" value="Genomic_DNA"/>
</dbReference>
<dbReference type="AlphaFoldDB" id="A0A0A1ZED1"/>
<dbReference type="SUPFAM" id="SSF52833">
    <property type="entry name" value="Thioredoxin-like"/>
    <property type="match status" value="1"/>
</dbReference>
<organism evidence="1 2">
    <name type="scientific">Prochlorococcus marinus str. GP2</name>
    <dbReference type="NCBI Taxonomy" id="59925"/>
    <lineage>
        <taxon>Bacteria</taxon>
        <taxon>Bacillati</taxon>
        <taxon>Cyanobacteriota</taxon>
        <taxon>Cyanophyceae</taxon>
        <taxon>Synechococcales</taxon>
        <taxon>Prochlorococcaceae</taxon>
        <taxon>Prochlorococcus</taxon>
    </lineage>
</organism>
<evidence type="ECO:0000313" key="1">
    <source>
        <dbReference type="EMBL" id="KGF87937.1"/>
    </source>
</evidence>
<dbReference type="Proteomes" id="UP000030598">
    <property type="component" value="Unassembled WGS sequence"/>
</dbReference>
<dbReference type="eggNOG" id="COG0526">
    <property type="taxonomic scope" value="Bacteria"/>
</dbReference>
<comment type="caution">
    <text evidence="1">The sequence shown here is derived from an EMBL/GenBank/DDBJ whole genome shotgun (WGS) entry which is preliminary data.</text>
</comment>
<dbReference type="InterPro" id="IPR036249">
    <property type="entry name" value="Thioredoxin-like_sf"/>
</dbReference>
<dbReference type="RefSeq" id="WP_032524463.1">
    <property type="nucleotide sequence ID" value="NZ_CP138934.1"/>
</dbReference>
<dbReference type="Gene3D" id="3.40.30.10">
    <property type="entry name" value="Glutaredoxin"/>
    <property type="match status" value="1"/>
</dbReference>